<dbReference type="AlphaFoldDB" id="A0A653BKB2"/>
<name>A0A653BKB2_CALMS</name>
<feature type="non-terminal residue" evidence="3">
    <location>
        <position position="1"/>
    </location>
</feature>
<keyword evidence="4" id="KW-1185">Reference proteome</keyword>
<sequence length="465" mass="52010">YLASSPLSGLSSTPDGPGRPDLDGISYEWTGMSPTTLQNIREQMALSLERTKQLEDQVKLLPELKEQVYTLKEENKRLLTKLKDGRTEQLNSLNITYNRQRSQSFTDNLDTLDTLTLKKVTPPRKDCGVMCGVLTRNIGVGHQNPNTRSVSTSTLDCEGFADKWLHEKAKLLNSNHLLSTPSPPKKYTVSKDTQTQKRSAKDACIQFKFEPPPVAKLDQHCQTTKEKKFFNHVGVLAKTKSSEVSVQKFVESCTVGSSDDTLDSIICDNCNKLKKTIGVGPDKNEDAFTSPVSLALLNSRSKSFNLGEDRLNLNTRTRTVGCQYDKHSTNRSCQADIKLKSHAKSCQSEPKLSEKSTQYDRNSSSKGTDMLDLILMKRNVGCEAKETKPETADTACNTHEYICGKCEKEKDEMKDSFKKEGGSPTASRIPRPQIPTTPVEIRKLRRQDTYTKVYGSPTEQPLLTR</sequence>
<organism evidence="3 4">
    <name type="scientific">Callosobruchus maculatus</name>
    <name type="common">Southern cowpea weevil</name>
    <name type="synonym">Pulse bruchid</name>
    <dbReference type="NCBI Taxonomy" id="64391"/>
    <lineage>
        <taxon>Eukaryota</taxon>
        <taxon>Metazoa</taxon>
        <taxon>Ecdysozoa</taxon>
        <taxon>Arthropoda</taxon>
        <taxon>Hexapoda</taxon>
        <taxon>Insecta</taxon>
        <taxon>Pterygota</taxon>
        <taxon>Neoptera</taxon>
        <taxon>Endopterygota</taxon>
        <taxon>Coleoptera</taxon>
        <taxon>Polyphaga</taxon>
        <taxon>Cucujiformia</taxon>
        <taxon>Chrysomeloidea</taxon>
        <taxon>Chrysomelidae</taxon>
        <taxon>Bruchinae</taxon>
        <taxon>Bruchini</taxon>
        <taxon>Callosobruchus</taxon>
    </lineage>
</organism>
<proteinExistence type="predicted"/>
<gene>
    <name evidence="3" type="ORF">CALMAC_LOCUS1619</name>
</gene>
<evidence type="ECO:0000256" key="1">
    <source>
        <dbReference type="SAM" id="Coils"/>
    </source>
</evidence>
<dbReference type="PANTHER" id="PTHR24168">
    <property type="entry name" value="KN MOTIF AND ANKYRIN REPEAT DOMAIN-CONTAINING"/>
    <property type="match status" value="1"/>
</dbReference>
<feature type="compositionally biased region" description="Basic and acidic residues" evidence="2">
    <location>
        <begin position="440"/>
        <end position="449"/>
    </location>
</feature>
<dbReference type="GO" id="GO:0030837">
    <property type="term" value="P:negative regulation of actin filament polymerization"/>
    <property type="evidence" value="ECO:0007669"/>
    <property type="project" value="InterPro"/>
</dbReference>
<keyword evidence="1" id="KW-0175">Coiled coil</keyword>
<dbReference type="InterPro" id="IPR047184">
    <property type="entry name" value="KANK1-4"/>
</dbReference>
<feature type="coiled-coil region" evidence="1">
    <location>
        <begin position="37"/>
        <end position="81"/>
    </location>
</feature>
<feature type="region of interest" description="Disordered" evidence="2">
    <location>
        <begin position="1"/>
        <end position="23"/>
    </location>
</feature>
<dbReference type="GO" id="GO:0005856">
    <property type="term" value="C:cytoskeleton"/>
    <property type="evidence" value="ECO:0007669"/>
    <property type="project" value="TreeGrafter"/>
</dbReference>
<protein>
    <submittedName>
        <fullName evidence="3">Uncharacterized protein</fullName>
    </submittedName>
</protein>
<feature type="compositionally biased region" description="Polar residues" evidence="2">
    <location>
        <begin position="1"/>
        <end position="14"/>
    </location>
</feature>
<feature type="region of interest" description="Disordered" evidence="2">
    <location>
        <begin position="413"/>
        <end position="465"/>
    </location>
</feature>
<evidence type="ECO:0000313" key="3">
    <source>
        <dbReference type="EMBL" id="VEN35820.1"/>
    </source>
</evidence>
<accession>A0A653BKB2</accession>
<feature type="region of interest" description="Disordered" evidence="2">
    <location>
        <begin position="344"/>
        <end position="370"/>
    </location>
</feature>
<evidence type="ECO:0000256" key="2">
    <source>
        <dbReference type="SAM" id="MobiDB-lite"/>
    </source>
</evidence>
<reference evidence="3 4" key="1">
    <citation type="submission" date="2019-01" db="EMBL/GenBank/DDBJ databases">
        <authorList>
            <person name="Sayadi A."/>
        </authorList>
    </citation>
    <scope>NUCLEOTIDE SEQUENCE [LARGE SCALE GENOMIC DNA]</scope>
</reference>
<dbReference type="Proteomes" id="UP000410492">
    <property type="component" value="Unassembled WGS sequence"/>
</dbReference>
<dbReference type="OrthoDB" id="5406014at2759"/>
<dbReference type="PANTHER" id="PTHR24168:SF21">
    <property type="entry name" value="KANK, ISOFORM D"/>
    <property type="match status" value="1"/>
</dbReference>
<dbReference type="GO" id="GO:0005737">
    <property type="term" value="C:cytoplasm"/>
    <property type="evidence" value="ECO:0007669"/>
    <property type="project" value="TreeGrafter"/>
</dbReference>
<evidence type="ECO:0000313" key="4">
    <source>
        <dbReference type="Proteomes" id="UP000410492"/>
    </source>
</evidence>
<dbReference type="EMBL" id="CAACVG010001893">
    <property type="protein sequence ID" value="VEN35820.1"/>
    <property type="molecule type" value="Genomic_DNA"/>
</dbReference>